<protein>
    <submittedName>
        <fullName evidence="1">Uncharacterized protein</fullName>
    </submittedName>
</protein>
<sequence length="89" mass="10679">MATNPMFKSSAYLLYYYQCLNLDNYTHTKAKEYPYFHSLQSSGRFLKFYKWQIYLEIAGNLSKGFLCWLMFIGEMIPKTYTKLSLLPRF</sequence>
<proteinExistence type="predicted"/>
<organism evidence="1 2">
    <name type="scientific">Trichonephila clavata</name>
    <name type="common">Joro spider</name>
    <name type="synonym">Nephila clavata</name>
    <dbReference type="NCBI Taxonomy" id="2740835"/>
    <lineage>
        <taxon>Eukaryota</taxon>
        <taxon>Metazoa</taxon>
        <taxon>Ecdysozoa</taxon>
        <taxon>Arthropoda</taxon>
        <taxon>Chelicerata</taxon>
        <taxon>Arachnida</taxon>
        <taxon>Araneae</taxon>
        <taxon>Araneomorphae</taxon>
        <taxon>Entelegynae</taxon>
        <taxon>Araneoidea</taxon>
        <taxon>Nephilidae</taxon>
        <taxon>Trichonephila</taxon>
    </lineage>
</organism>
<name>A0A8X6HVS8_TRICU</name>
<accession>A0A8X6HVS8</accession>
<dbReference type="Proteomes" id="UP000887116">
    <property type="component" value="Unassembled WGS sequence"/>
</dbReference>
<reference evidence="1" key="1">
    <citation type="submission" date="2020-07" db="EMBL/GenBank/DDBJ databases">
        <title>Multicomponent nature underlies the extraordinary mechanical properties of spider dragline silk.</title>
        <authorList>
            <person name="Kono N."/>
            <person name="Nakamura H."/>
            <person name="Mori M."/>
            <person name="Yoshida Y."/>
            <person name="Ohtoshi R."/>
            <person name="Malay A.D."/>
            <person name="Moran D.A.P."/>
            <person name="Tomita M."/>
            <person name="Numata K."/>
            <person name="Arakawa K."/>
        </authorList>
    </citation>
    <scope>NUCLEOTIDE SEQUENCE</scope>
</reference>
<gene>
    <name evidence="1" type="ORF">TNCT_602341</name>
</gene>
<keyword evidence="2" id="KW-1185">Reference proteome</keyword>
<comment type="caution">
    <text evidence="1">The sequence shown here is derived from an EMBL/GenBank/DDBJ whole genome shotgun (WGS) entry which is preliminary data.</text>
</comment>
<dbReference type="AlphaFoldDB" id="A0A8X6HVS8"/>
<evidence type="ECO:0000313" key="1">
    <source>
        <dbReference type="EMBL" id="GFQ66165.1"/>
    </source>
</evidence>
<dbReference type="EMBL" id="BMAO01030162">
    <property type="protein sequence ID" value="GFQ66165.1"/>
    <property type="molecule type" value="Genomic_DNA"/>
</dbReference>
<evidence type="ECO:0000313" key="2">
    <source>
        <dbReference type="Proteomes" id="UP000887116"/>
    </source>
</evidence>